<dbReference type="NCBIfam" id="TIGR00536">
    <property type="entry name" value="hemK_fam"/>
    <property type="match status" value="1"/>
</dbReference>
<dbReference type="CDD" id="cd02440">
    <property type="entry name" value="AdoMet_MTases"/>
    <property type="match status" value="1"/>
</dbReference>
<dbReference type="RefSeq" id="WP_255226029.1">
    <property type="nucleotide sequence ID" value="NZ_JAJEKE010000002.1"/>
</dbReference>
<comment type="function">
    <text evidence="5">Methylates the class 1 translation termination release factors RF1/PrfA and RF2/PrfB on the glutamine residue of the universally conserved GGQ motif.</text>
</comment>
<feature type="binding site" evidence="5">
    <location>
        <begin position="194"/>
        <end position="197"/>
    </location>
    <ligand>
        <name>substrate</name>
    </ligand>
</feature>
<accession>A0ABT1NB61</accession>
<evidence type="ECO:0000256" key="3">
    <source>
        <dbReference type="ARBA" id="ARBA00022691"/>
    </source>
</evidence>
<dbReference type="SUPFAM" id="SSF53335">
    <property type="entry name" value="S-adenosyl-L-methionine-dependent methyltransferases"/>
    <property type="match status" value="1"/>
</dbReference>
<dbReference type="EC" id="2.1.1.297" evidence="5"/>
<dbReference type="GO" id="GO:0032259">
    <property type="term" value="P:methylation"/>
    <property type="evidence" value="ECO:0007669"/>
    <property type="project" value="UniProtKB-KW"/>
</dbReference>
<evidence type="ECO:0000256" key="2">
    <source>
        <dbReference type="ARBA" id="ARBA00022679"/>
    </source>
</evidence>
<keyword evidence="9" id="KW-1185">Reference proteome</keyword>
<feature type="domain" description="Release factor glutamine methyltransferase N-terminal" evidence="7">
    <location>
        <begin position="9"/>
        <end position="78"/>
    </location>
</feature>
<dbReference type="PANTHER" id="PTHR18895">
    <property type="entry name" value="HEMK METHYLTRANSFERASE"/>
    <property type="match status" value="1"/>
</dbReference>
<evidence type="ECO:0000256" key="5">
    <source>
        <dbReference type="HAMAP-Rule" id="MF_02126"/>
    </source>
</evidence>
<comment type="caution">
    <text evidence="5">Lacks conserved residue(s) required for the propagation of feature annotation.</text>
</comment>
<protein>
    <recommendedName>
        <fullName evidence="5">Release factor glutamine methyltransferase</fullName>
        <shortName evidence="5">RF MTase</shortName>
        <ecNumber evidence="5">2.1.1.297</ecNumber>
    </recommendedName>
    <alternativeName>
        <fullName evidence="5">N5-glutamine methyltransferase PrmC</fullName>
    </alternativeName>
    <alternativeName>
        <fullName evidence="5">Protein-(glutamine-N5) MTase PrmC</fullName>
    </alternativeName>
    <alternativeName>
        <fullName evidence="5">Protein-glutamine N-methyltransferase PrmC</fullName>
    </alternativeName>
</protein>
<evidence type="ECO:0000259" key="7">
    <source>
        <dbReference type="Pfam" id="PF17827"/>
    </source>
</evidence>
<evidence type="ECO:0000256" key="4">
    <source>
        <dbReference type="ARBA" id="ARBA00048391"/>
    </source>
</evidence>
<feature type="domain" description="Methyltransferase small" evidence="6">
    <location>
        <begin position="108"/>
        <end position="203"/>
    </location>
</feature>
<dbReference type="NCBIfam" id="TIGR03534">
    <property type="entry name" value="RF_mod_PrmC"/>
    <property type="match status" value="1"/>
</dbReference>
<dbReference type="Gene3D" id="3.40.50.150">
    <property type="entry name" value="Vaccinia Virus protein VP39"/>
    <property type="match status" value="1"/>
</dbReference>
<dbReference type="GO" id="GO:0102559">
    <property type="term" value="F:peptide chain release factor N(5)-glutamine methyltransferase activity"/>
    <property type="evidence" value="ECO:0007669"/>
    <property type="project" value="UniProtKB-EC"/>
</dbReference>
<keyword evidence="1 5" id="KW-0489">Methyltransferase</keyword>
<dbReference type="InterPro" id="IPR007848">
    <property type="entry name" value="Small_mtfrase_dom"/>
</dbReference>
<sequence length="290" mass="33199">MVEHTIRSLLREGVILLRESGCPSYILDAELILCHILDMKRIDIIKYRDRVLGEEEAVDFFRLVEERKKGKPIQYITGCQEFMGIDFCVRENVLIPRPDTEILVEKTLELLKGKEKLRIADVCTGSGAIAVSLAYYIPHAYVYAADISEDALECCRRNIERHQLGRRMKLLRGDLLEPLFEEGLEGKLDALVSNPPYISKKDMDSLPTGVRCFEPHLALYGGREGMDFYIRILKDADKLLKKGGLLAFEIGYDQGRALKKIIQDHGIYKDVRIEKDLAGLDRIVYCYLEE</sequence>
<dbReference type="HAMAP" id="MF_02126">
    <property type="entry name" value="RF_methyltr_PrmC"/>
    <property type="match status" value="1"/>
</dbReference>
<dbReference type="InterPro" id="IPR002052">
    <property type="entry name" value="DNA_methylase_N6_adenine_CS"/>
</dbReference>
<dbReference type="Gene3D" id="1.10.8.10">
    <property type="entry name" value="DNA helicase RuvA subunit, C-terminal domain"/>
    <property type="match status" value="1"/>
</dbReference>
<comment type="caution">
    <text evidence="8">The sequence shown here is derived from an EMBL/GenBank/DDBJ whole genome shotgun (WGS) entry which is preliminary data.</text>
</comment>
<feature type="binding site" evidence="5">
    <location>
        <position position="146"/>
    </location>
    <ligand>
        <name>S-adenosyl-L-methionine</name>
        <dbReference type="ChEBI" id="CHEBI:59789"/>
    </ligand>
</feature>
<dbReference type="InterPro" id="IPR050320">
    <property type="entry name" value="N5-glutamine_MTase"/>
</dbReference>
<keyword evidence="3 5" id="KW-0949">S-adenosyl-L-methionine</keyword>
<dbReference type="InterPro" id="IPR019874">
    <property type="entry name" value="RF_methyltr_PrmC"/>
</dbReference>
<comment type="similarity">
    <text evidence="5">Belongs to the protein N5-glutamine methyltransferase family. PrmC subfamily.</text>
</comment>
<evidence type="ECO:0000313" key="9">
    <source>
        <dbReference type="Proteomes" id="UP001651880"/>
    </source>
</evidence>
<gene>
    <name evidence="5 8" type="primary">prmC</name>
    <name evidence="8" type="ORF">LJD61_02950</name>
</gene>
<organism evidence="8 9">
    <name type="scientific">Lutispora saccharofermentans</name>
    <dbReference type="NCBI Taxonomy" id="3024236"/>
    <lineage>
        <taxon>Bacteria</taxon>
        <taxon>Bacillati</taxon>
        <taxon>Bacillota</taxon>
        <taxon>Clostridia</taxon>
        <taxon>Lutisporales</taxon>
        <taxon>Lutisporaceae</taxon>
        <taxon>Lutispora</taxon>
    </lineage>
</organism>
<dbReference type="Pfam" id="PF05175">
    <property type="entry name" value="MTS"/>
    <property type="match status" value="1"/>
</dbReference>
<dbReference type="EMBL" id="JAJEKE010000002">
    <property type="protein sequence ID" value="MCQ1528507.1"/>
    <property type="molecule type" value="Genomic_DNA"/>
</dbReference>
<feature type="binding site" evidence="5">
    <location>
        <position position="194"/>
    </location>
    <ligand>
        <name>S-adenosyl-L-methionine</name>
        <dbReference type="ChEBI" id="CHEBI:59789"/>
    </ligand>
</feature>
<dbReference type="PANTHER" id="PTHR18895:SF74">
    <property type="entry name" value="MTRF1L RELEASE FACTOR GLUTAMINE METHYLTRANSFERASE"/>
    <property type="match status" value="1"/>
</dbReference>
<dbReference type="InterPro" id="IPR040758">
    <property type="entry name" value="PrmC_N"/>
</dbReference>
<evidence type="ECO:0000256" key="1">
    <source>
        <dbReference type="ARBA" id="ARBA00022603"/>
    </source>
</evidence>
<reference evidence="8 9" key="1">
    <citation type="submission" date="2021-10" db="EMBL/GenBank/DDBJ databases">
        <title>Lutispora strain m25 sp. nov., a thermophilic, non-spore-forming bacterium isolated from a lab-scale methanogenic bioreactor digesting anaerobic sludge.</title>
        <authorList>
            <person name="El Houari A."/>
            <person name="Mcdonald J."/>
        </authorList>
    </citation>
    <scope>NUCLEOTIDE SEQUENCE [LARGE SCALE GENOMIC DNA]</scope>
    <source>
        <strain evidence="9">m25</strain>
    </source>
</reference>
<dbReference type="PROSITE" id="PS00092">
    <property type="entry name" value="N6_MTASE"/>
    <property type="match status" value="1"/>
</dbReference>
<evidence type="ECO:0000313" key="8">
    <source>
        <dbReference type="EMBL" id="MCQ1528507.1"/>
    </source>
</evidence>
<evidence type="ECO:0000259" key="6">
    <source>
        <dbReference type="Pfam" id="PF05175"/>
    </source>
</evidence>
<keyword evidence="2 5" id="KW-0808">Transferase</keyword>
<dbReference type="Proteomes" id="UP001651880">
    <property type="component" value="Unassembled WGS sequence"/>
</dbReference>
<proteinExistence type="inferred from homology"/>
<name>A0ABT1NB61_9FIRM</name>
<dbReference type="Pfam" id="PF17827">
    <property type="entry name" value="PrmC_N"/>
    <property type="match status" value="1"/>
</dbReference>
<comment type="catalytic activity">
    <reaction evidence="4 5">
        <text>L-glutaminyl-[peptide chain release factor] + S-adenosyl-L-methionine = N(5)-methyl-L-glutaminyl-[peptide chain release factor] + S-adenosyl-L-homocysteine + H(+)</text>
        <dbReference type="Rhea" id="RHEA:42896"/>
        <dbReference type="Rhea" id="RHEA-COMP:10271"/>
        <dbReference type="Rhea" id="RHEA-COMP:10272"/>
        <dbReference type="ChEBI" id="CHEBI:15378"/>
        <dbReference type="ChEBI" id="CHEBI:30011"/>
        <dbReference type="ChEBI" id="CHEBI:57856"/>
        <dbReference type="ChEBI" id="CHEBI:59789"/>
        <dbReference type="ChEBI" id="CHEBI:61891"/>
        <dbReference type="EC" id="2.1.1.297"/>
    </reaction>
</comment>
<dbReference type="InterPro" id="IPR004556">
    <property type="entry name" value="HemK-like"/>
</dbReference>
<dbReference type="InterPro" id="IPR029063">
    <property type="entry name" value="SAM-dependent_MTases_sf"/>
</dbReference>